<dbReference type="STRING" id="910347.SAMN05421773_101241"/>
<protein>
    <submittedName>
        <fullName evidence="3">Uncharacterized protein</fullName>
    </submittedName>
</protein>
<feature type="transmembrane region" description="Helical" evidence="2">
    <location>
        <begin position="20"/>
        <end position="39"/>
    </location>
</feature>
<evidence type="ECO:0000256" key="2">
    <source>
        <dbReference type="SAM" id="Phobius"/>
    </source>
</evidence>
<evidence type="ECO:0000313" key="4">
    <source>
        <dbReference type="Proteomes" id="UP000199207"/>
    </source>
</evidence>
<proteinExistence type="predicted"/>
<organism evidence="3 4">
    <name type="scientific">Streptomyces aidingensis</name>
    <dbReference type="NCBI Taxonomy" id="910347"/>
    <lineage>
        <taxon>Bacteria</taxon>
        <taxon>Bacillati</taxon>
        <taxon>Actinomycetota</taxon>
        <taxon>Actinomycetes</taxon>
        <taxon>Kitasatosporales</taxon>
        <taxon>Streptomycetaceae</taxon>
        <taxon>Streptomyces</taxon>
    </lineage>
</organism>
<feature type="region of interest" description="Disordered" evidence="1">
    <location>
        <begin position="1"/>
        <end position="22"/>
    </location>
</feature>
<feature type="compositionally biased region" description="Basic and acidic residues" evidence="1">
    <location>
        <begin position="1"/>
        <end position="17"/>
    </location>
</feature>
<keyword evidence="2" id="KW-0472">Membrane</keyword>
<accession>A0A1I1EC17</accession>
<dbReference type="AlphaFoldDB" id="A0A1I1EC17"/>
<gene>
    <name evidence="3" type="ORF">SAMN05421773_101241</name>
</gene>
<name>A0A1I1EC17_9ACTN</name>
<keyword evidence="2" id="KW-0812">Transmembrane</keyword>
<dbReference type="EMBL" id="FOLM01000001">
    <property type="protein sequence ID" value="SFB84699.1"/>
    <property type="molecule type" value="Genomic_DNA"/>
</dbReference>
<sequence length="226" mass="23286">MRDYPDSAGRDAPEPRRPAVPVWPVVSVTLLAVGLVMGFTGDGDRAGTSGTSQEQEQEQNQDQQPDREQEPGQENRTGTGRPGEDTETPGPGPEEQEAEPGPAVESAGPAAEPGLFSLRRQGLGPVVLTAQIARVTEDGRDELTAGQQVRFLLETADGAPVGDCADTTGEQGMAECALAVGGDGAVDPAAYRVTVTLSGESGERRVFHGPLSGVDPVADNGSAGEG</sequence>
<feature type="region of interest" description="Disordered" evidence="1">
    <location>
        <begin position="38"/>
        <end position="110"/>
    </location>
</feature>
<feature type="region of interest" description="Disordered" evidence="1">
    <location>
        <begin position="204"/>
        <end position="226"/>
    </location>
</feature>
<reference evidence="3 4" key="1">
    <citation type="submission" date="2016-10" db="EMBL/GenBank/DDBJ databases">
        <authorList>
            <person name="de Groot N.N."/>
        </authorList>
    </citation>
    <scope>NUCLEOTIDE SEQUENCE [LARGE SCALE GENOMIC DNA]</scope>
    <source>
        <strain evidence="3 4">CGMCC 4.5739</strain>
    </source>
</reference>
<dbReference type="Proteomes" id="UP000199207">
    <property type="component" value="Unassembled WGS sequence"/>
</dbReference>
<dbReference type="RefSeq" id="WP_093836694.1">
    <property type="nucleotide sequence ID" value="NZ_FOLM01000001.1"/>
</dbReference>
<keyword evidence="2" id="KW-1133">Transmembrane helix</keyword>
<evidence type="ECO:0000256" key="1">
    <source>
        <dbReference type="SAM" id="MobiDB-lite"/>
    </source>
</evidence>
<evidence type="ECO:0000313" key="3">
    <source>
        <dbReference type="EMBL" id="SFB84699.1"/>
    </source>
</evidence>
<keyword evidence="4" id="KW-1185">Reference proteome</keyword>